<dbReference type="Proteomes" id="UP000198765">
    <property type="component" value="Chromosome I"/>
</dbReference>
<organism evidence="4 5">
    <name type="scientific">Micromonospora narathiwatensis</name>
    <dbReference type="NCBI Taxonomy" id="299146"/>
    <lineage>
        <taxon>Bacteria</taxon>
        <taxon>Bacillati</taxon>
        <taxon>Actinomycetota</taxon>
        <taxon>Actinomycetes</taxon>
        <taxon>Micromonosporales</taxon>
        <taxon>Micromonosporaceae</taxon>
        <taxon>Micromonospora</taxon>
    </lineage>
</organism>
<proteinExistence type="predicted"/>
<reference evidence="4 5" key="1">
    <citation type="submission" date="2016-06" db="EMBL/GenBank/DDBJ databases">
        <authorList>
            <person name="Kjaerup R.B."/>
            <person name="Dalgaard T.S."/>
            <person name="Juul-Madsen H.R."/>
        </authorList>
    </citation>
    <scope>NUCLEOTIDE SEQUENCE [LARGE SCALE GENOMIC DNA]</scope>
    <source>
        <strain evidence="4 5">DSM 45248</strain>
    </source>
</reference>
<dbReference type="GO" id="GO:0003677">
    <property type="term" value="F:DNA binding"/>
    <property type="evidence" value="ECO:0007669"/>
    <property type="project" value="InterPro"/>
</dbReference>
<dbReference type="SMART" id="SM00421">
    <property type="entry name" value="HTH_LUXR"/>
    <property type="match status" value="1"/>
</dbReference>
<feature type="domain" description="HTH luxR-type" evidence="3">
    <location>
        <begin position="847"/>
        <end position="912"/>
    </location>
</feature>
<dbReference type="OrthoDB" id="134933at2"/>
<dbReference type="Gene3D" id="1.25.40.10">
    <property type="entry name" value="Tetratricopeptide repeat domain"/>
    <property type="match status" value="1"/>
</dbReference>
<dbReference type="Gene3D" id="3.40.50.300">
    <property type="entry name" value="P-loop containing nucleotide triphosphate hydrolases"/>
    <property type="match status" value="1"/>
</dbReference>
<dbReference type="GO" id="GO:0005737">
    <property type="term" value="C:cytoplasm"/>
    <property type="evidence" value="ECO:0007669"/>
    <property type="project" value="TreeGrafter"/>
</dbReference>
<evidence type="ECO:0000259" key="3">
    <source>
        <dbReference type="PROSITE" id="PS50043"/>
    </source>
</evidence>
<sequence>MDVALVGRDAVLGRAWRALDTGATVLVEGPSGIGKTALWRALVATAEGAGRLPLTCAPTETEAALPFAALADLLRPLAGRVPTLPPPQRVAAEVVLLSAHRDEVIDERAVGAATRSLIEAAMTDATPVLLAVDDAPWLDPESERALRFALRRLAPRPTVLVTRRTEGAEPAAAPLGLDDGRPDVPPVTRIGLAPLGAGALHHIVRARLGGTLSRPLLARIARDAGGNPLLAIEMARAVLRLPRPPWPGEDLPVPSSMRQLLADALRALPAGSRDAVRLAALLTVPAVADLAAAGVSAEVFDAAEEAGLLTVTPSRISFAHPRYAAAVRGGIPPGVRRRLHRTLADAVSDPDERARQLAACTTAPESAVAALLAEAAERQRARGAPAVAAELYERAAELTPSEEADGRDRRRLTALRCRIDSGDYAAAGAAADAAAGQLAGESRAEALLLRAMVAWCADDLPAAVSAAGQALAAAPAGTRLAGRIHAHLTLFEDAPEAARRHAEAAIELLPDSDEDRSLVTAALLLLFFHEVRAGLPARMELLGRALALEDGEPSWLAGTIPAIWWKATDGHDRARARLHDMLGRAVAQGDEPWQHELLTHLGETELLAGRFAAAGEHIAAARELGEQIGSGLVGETWLAGTLDAYRGRLAEATRVVEAGLRRARDLDDAWCRRIHLQLAGFVALSAGRMGEAAAAYGELAQALDGSGIAEPIAQRFEPDWIEACVGAGDLATAEKALARLAERHTRLARPWTSLGLARSRVLLDSATGADPSQALAALSAARAAVPADVLPLDRARCLLVAGRALRRARRRREARAALDAADAEFTTLGAAAFAVQARAELTRIGRPSTASTVLTATEERVARLAAQGSTNRVIADTLFISPKTVEANLARAYRKLGISSRAELGAVMGSRPGTDAPADPPDPT</sequence>
<dbReference type="PATRIC" id="fig|299146.4.peg.4372"/>
<dbReference type="InterPro" id="IPR027417">
    <property type="entry name" value="P-loop_NTPase"/>
</dbReference>
<dbReference type="InterPro" id="IPR041664">
    <property type="entry name" value="AAA_16"/>
</dbReference>
<dbReference type="PANTHER" id="PTHR16305">
    <property type="entry name" value="TESTICULAR SOLUBLE ADENYLYL CYCLASE"/>
    <property type="match status" value="1"/>
</dbReference>
<dbReference type="GO" id="GO:0005524">
    <property type="term" value="F:ATP binding"/>
    <property type="evidence" value="ECO:0007669"/>
    <property type="project" value="UniProtKB-KW"/>
</dbReference>
<evidence type="ECO:0000256" key="2">
    <source>
        <dbReference type="ARBA" id="ARBA00022840"/>
    </source>
</evidence>
<dbReference type="InterPro" id="IPR016032">
    <property type="entry name" value="Sig_transdc_resp-reg_C-effctor"/>
</dbReference>
<dbReference type="Pfam" id="PF00196">
    <property type="entry name" value="GerE"/>
    <property type="match status" value="1"/>
</dbReference>
<dbReference type="SUPFAM" id="SSF52540">
    <property type="entry name" value="P-loop containing nucleoside triphosphate hydrolases"/>
    <property type="match status" value="1"/>
</dbReference>
<dbReference type="PROSITE" id="PS00622">
    <property type="entry name" value="HTH_LUXR_1"/>
    <property type="match status" value="1"/>
</dbReference>
<name>A0A1A9A6R3_9ACTN</name>
<dbReference type="SUPFAM" id="SSF46894">
    <property type="entry name" value="C-terminal effector domain of the bipartite response regulators"/>
    <property type="match status" value="1"/>
</dbReference>
<dbReference type="GO" id="GO:0006355">
    <property type="term" value="P:regulation of DNA-templated transcription"/>
    <property type="evidence" value="ECO:0007669"/>
    <property type="project" value="InterPro"/>
</dbReference>
<dbReference type="PANTHER" id="PTHR16305:SF35">
    <property type="entry name" value="TRANSCRIPTIONAL ACTIVATOR DOMAIN"/>
    <property type="match status" value="1"/>
</dbReference>
<dbReference type="Gene3D" id="1.10.10.10">
    <property type="entry name" value="Winged helix-like DNA-binding domain superfamily/Winged helix DNA-binding domain"/>
    <property type="match status" value="1"/>
</dbReference>
<keyword evidence="5" id="KW-1185">Reference proteome</keyword>
<protein>
    <submittedName>
        <fullName evidence="4">Regulatory protein, luxR family</fullName>
    </submittedName>
</protein>
<dbReference type="CDD" id="cd06170">
    <property type="entry name" value="LuxR_C_like"/>
    <property type="match status" value="1"/>
</dbReference>
<gene>
    <name evidence="4" type="ORF">GA0070621_4226</name>
</gene>
<dbReference type="AlphaFoldDB" id="A0A1A9A6R3"/>
<dbReference type="GO" id="GO:0004016">
    <property type="term" value="F:adenylate cyclase activity"/>
    <property type="evidence" value="ECO:0007669"/>
    <property type="project" value="TreeGrafter"/>
</dbReference>
<dbReference type="PROSITE" id="PS50043">
    <property type="entry name" value="HTH_LUXR_2"/>
    <property type="match status" value="1"/>
</dbReference>
<dbReference type="InterPro" id="IPR000792">
    <property type="entry name" value="Tscrpt_reg_LuxR_C"/>
</dbReference>
<evidence type="ECO:0000313" key="4">
    <source>
        <dbReference type="EMBL" id="SBT51884.1"/>
    </source>
</evidence>
<accession>A0A1A9A6R3</accession>
<evidence type="ECO:0000313" key="5">
    <source>
        <dbReference type="Proteomes" id="UP000198765"/>
    </source>
</evidence>
<dbReference type="PRINTS" id="PR00038">
    <property type="entry name" value="HTHLUXR"/>
</dbReference>
<dbReference type="Pfam" id="PF13191">
    <property type="entry name" value="AAA_16"/>
    <property type="match status" value="1"/>
</dbReference>
<keyword evidence="1" id="KW-0547">Nucleotide-binding</keyword>
<dbReference type="InterPro" id="IPR011990">
    <property type="entry name" value="TPR-like_helical_dom_sf"/>
</dbReference>
<evidence type="ECO:0000256" key="1">
    <source>
        <dbReference type="ARBA" id="ARBA00022741"/>
    </source>
</evidence>
<dbReference type="InterPro" id="IPR036388">
    <property type="entry name" value="WH-like_DNA-bd_sf"/>
</dbReference>
<dbReference type="EMBL" id="LT594324">
    <property type="protein sequence ID" value="SBT51884.1"/>
    <property type="molecule type" value="Genomic_DNA"/>
</dbReference>
<keyword evidence="2" id="KW-0067">ATP-binding</keyword>
<dbReference type="RefSeq" id="WP_091198527.1">
    <property type="nucleotide sequence ID" value="NZ_LT594324.1"/>
</dbReference>